<name>A0A4R6U8U4_9BACI</name>
<dbReference type="InterPro" id="IPR029063">
    <property type="entry name" value="SAM-dependent_MTases_sf"/>
</dbReference>
<protein>
    <submittedName>
        <fullName evidence="2">Methyltransferase family protein</fullName>
    </submittedName>
</protein>
<accession>A0A4R6U8U4</accession>
<dbReference type="GO" id="GO:0008757">
    <property type="term" value="F:S-adenosylmethionine-dependent methyltransferase activity"/>
    <property type="evidence" value="ECO:0007669"/>
    <property type="project" value="InterPro"/>
</dbReference>
<dbReference type="GO" id="GO:0032259">
    <property type="term" value="P:methylation"/>
    <property type="evidence" value="ECO:0007669"/>
    <property type="project" value="UniProtKB-KW"/>
</dbReference>
<keyword evidence="3" id="KW-1185">Reference proteome</keyword>
<comment type="caution">
    <text evidence="2">The sequence shown here is derived from an EMBL/GenBank/DDBJ whole genome shotgun (WGS) entry which is preliminary data.</text>
</comment>
<evidence type="ECO:0000259" key="1">
    <source>
        <dbReference type="Pfam" id="PF08241"/>
    </source>
</evidence>
<feature type="domain" description="Methyltransferase type 11" evidence="1">
    <location>
        <begin position="203"/>
        <end position="287"/>
    </location>
</feature>
<keyword evidence="2" id="KW-0808">Transferase</keyword>
<dbReference type="Pfam" id="PF08241">
    <property type="entry name" value="Methyltransf_11"/>
    <property type="match status" value="1"/>
</dbReference>
<dbReference type="CDD" id="cd02440">
    <property type="entry name" value="AdoMet_MTases"/>
    <property type="match status" value="1"/>
</dbReference>
<proteinExistence type="predicted"/>
<sequence>MKTALHVVAKALEGQRIAYHFINETALYIQGALSSPPKQLSVEVQWDVFDAACQLFNSSPPETRKNERKASCSVEVEGTSVQISCLFQTTVRTHPQRIQLASDGERVWCLSLYAYLGDQTLAPIVQQHLNDLQNDVTQTNQHVWNRDQYTALVERHGAPNKMAQKLKKHPAWRLHPFKDHLEPINGSSILHLMGSSGVKGVALSMLGAKVTIVDFSEENAAYAKALAEEAGVHLDYIVTDVLRLPEEPHNHYDRVVLELGVLHYFVNLQPLMNVVAQMLANGGRFVLHEFHPVSTKLITSTGKMRTVDGNYFDPTINEQVPASSKHLPEDKRDKLPRVFQRKWTLGEIVTAVAKAGLTIDVLSEEPNHKMNDIGLPKTFTLVATKPA</sequence>
<dbReference type="Proteomes" id="UP000295632">
    <property type="component" value="Unassembled WGS sequence"/>
</dbReference>
<dbReference type="Gene3D" id="3.40.50.150">
    <property type="entry name" value="Vaccinia Virus protein VP39"/>
    <property type="match status" value="1"/>
</dbReference>
<reference evidence="2 3" key="1">
    <citation type="submission" date="2019-03" db="EMBL/GenBank/DDBJ databases">
        <title>Genomic Encyclopedia of Type Strains, Phase IV (KMG-IV): sequencing the most valuable type-strain genomes for metagenomic binning, comparative biology and taxonomic classification.</title>
        <authorList>
            <person name="Goeker M."/>
        </authorList>
    </citation>
    <scope>NUCLEOTIDE SEQUENCE [LARGE SCALE GENOMIC DNA]</scope>
    <source>
        <strain evidence="2 3">DSM 28697</strain>
    </source>
</reference>
<dbReference type="SUPFAM" id="SSF53335">
    <property type="entry name" value="S-adenosyl-L-methionine-dependent methyltransferases"/>
    <property type="match status" value="1"/>
</dbReference>
<organism evidence="2 3">
    <name type="scientific">Aureibacillus halotolerans</name>
    <dbReference type="NCBI Taxonomy" id="1508390"/>
    <lineage>
        <taxon>Bacteria</taxon>
        <taxon>Bacillati</taxon>
        <taxon>Bacillota</taxon>
        <taxon>Bacilli</taxon>
        <taxon>Bacillales</taxon>
        <taxon>Bacillaceae</taxon>
        <taxon>Aureibacillus</taxon>
    </lineage>
</organism>
<keyword evidence="2" id="KW-0489">Methyltransferase</keyword>
<gene>
    <name evidence="2" type="ORF">EV213_10463</name>
</gene>
<evidence type="ECO:0000313" key="3">
    <source>
        <dbReference type="Proteomes" id="UP000295632"/>
    </source>
</evidence>
<dbReference type="InterPro" id="IPR013216">
    <property type="entry name" value="Methyltransf_11"/>
</dbReference>
<dbReference type="RefSeq" id="WP_243740008.1">
    <property type="nucleotide sequence ID" value="NZ_SNYJ01000004.1"/>
</dbReference>
<dbReference type="EMBL" id="SNYJ01000004">
    <property type="protein sequence ID" value="TDQ41065.1"/>
    <property type="molecule type" value="Genomic_DNA"/>
</dbReference>
<dbReference type="AlphaFoldDB" id="A0A4R6U8U4"/>
<evidence type="ECO:0000313" key="2">
    <source>
        <dbReference type="EMBL" id="TDQ41065.1"/>
    </source>
</evidence>